<dbReference type="PANTHER" id="PTHR47942">
    <property type="entry name" value="TETRATRICOPEPTIDE REPEAT (TPR)-LIKE SUPERFAMILY PROTEIN-RELATED"/>
    <property type="match status" value="1"/>
</dbReference>
<name>A0AA36JNF8_9DINO</name>
<feature type="region of interest" description="Disordered" evidence="4">
    <location>
        <begin position="763"/>
        <end position="795"/>
    </location>
</feature>
<evidence type="ECO:0008006" key="9">
    <source>
        <dbReference type="Google" id="ProtNLM"/>
    </source>
</evidence>
<feature type="domain" description="PROP1-like PPR" evidence="6">
    <location>
        <begin position="377"/>
        <end position="537"/>
    </location>
</feature>
<dbReference type="EMBL" id="CAUJNA010003771">
    <property type="protein sequence ID" value="CAJ1409442.1"/>
    <property type="molecule type" value="Genomic_DNA"/>
</dbReference>
<sequence length="1228" mass="133975">MAPAAVKALLRESSWQDASDLLAAPGAGREAAAVALCSSAVSGLCKQSLWPAALVLASSGCLDLAAASSLMSCCSRAGAWQQALHIFESLRSGLQVDAIAYCSGCLTPLERGSRWPAVLQAVAAMAQEALEPNAFAVSAAVKAVSSSEAGSWLRALQLLELAEVNTVAINAAITACEAEGQWAVALALVQELLSWGRPSAVTLGSSLAVLGRARRLAEAQALWTSLARKVHPGPEAWAALVTCYERCSAWTEALHALGGGSGTARSPVMVSSAMSSCTAVSQWQKAVCLFAETSSRSRDLVLYGGLVRAYEAASNWDSGLEVLRHMAAARLGTADGSAAVVLSSAIGACEKSSQWQSALAILAGMERPDVIACSGAIAACEKGWQWPRALQLLWDMPARRIGFNGISFNSAISACGAAKQLELALALFKEMAEHRIAPDTVSYSALVSACEKSHDWQLALAILKDMKRSTVRANIVTYCAAMSACENRLAWEPALALLEDARDSGIELNEFAFSAVISACEKSGRWRRAVLLFEEAQTSLASLANAIWVYNAAASALEKGNQLDKILTLLAGMAQARVRPDRVTYNSALAATRKELGAWRTALWLLAELGDEADAIALEAACAACVTCGRTWPLPALQRRLVPQLRVLLDKELGPGAGARLQRVEAMLERMGRGEVFQDENEDGKRYAPGFIEGLEPRSPFHVTKAYPWAQALRKHWTEIQAELQANLDTDVWVPGIYAKQYAPEWKIASVFLADHWEDWPISSSPPRGSGEGPGLNGPEKGARRRMAGLASPEPEGDGPLWNIIKQQLYKPEVKLIKRLVGHQLIQQNKLMWDEIFSLRQMLAEFRDQNDQLCEGRRQHADLCDTQHRELLKRQAQILLEDLRSQTGTCGYGLEDMVPELKDCKVRGYLQEEGAKCQPPQTPSTRPSTASTWNSSSDLQSLASLPSMGQPLGLDDMDEVAANIREALETERQWLLASIAEEYERLAGEEQRRASALSARGEPSTAELQKFLHRLQEISKSPSLRTLSLAQPEPVAPLGGANVRRLQALITRRRQNASLKSLEEAKNIAPKVPEVAMFSGYTVGPDNREFDPFFGDPLSVQPFEIFFAQMRGPRSFSPPKTKILEHSDNQNYILTLHLGLLLEQGKCSLQVGQRKRDWEEGQAFVFDTTFIHSATNDSSRSRYVLVLRFWHPNLSKEERRAVQISHLLLAGTPDPEKAKREAELWGRH</sequence>
<feature type="repeat" description="PPR" evidence="3">
    <location>
        <begin position="439"/>
        <end position="473"/>
    </location>
</feature>
<evidence type="ECO:0000256" key="1">
    <source>
        <dbReference type="ARBA" id="ARBA00007730"/>
    </source>
</evidence>
<dbReference type="Pfam" id="PF01535">
    <property type="entry name" value="PPR"/>
    <property type="match status" value="1"/>
</dbReference>
<dbReference type="InterPro" id="IPR007803">
    <property type="entry name" value="Asp/Arg/Pro-Hydrxlase"/>
</dbReference>
<evidence type="ECO:0000259" key="6">
    <source>
        <dbReference type="Pfam" id="PF17177"/>
    </source>
</evidence>
<dbReference type="Pfam" id="PF05118">
    <property type="entry name" value="Asp_Arg_Hydrox"/>
    <property type="match status" value="1"/>
</dbReference>
<comment type="caution">
    <text evidence="7">The sequence shown here is derived from an EMBL/GenBank/DDBJ whole genome shotgun (WGS) entry which is preliminary data.</text>
</comment>
<feature type="compositionally biased region" description="Low complexity" evidence="4">
    <location>
        <begin position="923"/>
        <end position="932"/>
    </location>
</feature>
<proteinExistence type="inferred from homology"/>
<evidence type="ECO:0000256" key="4">
    <source>
        <dbReference type="SAM" id="MobiDB-lite"/>
    </source>
</evidence>
<feature type="region of interest" description="Disordered" evidence="4">
    <location>
        <begin position="913"/>
        <end position="942"/>
    </location>
</feature>
<organism evidence="7 8">
    <name type="scientific">Effrenium voratum</name>
    <dbReference type="NCBI Taxonomy" id="2562239"/>
    <lineage>
        <taxon>Eukaryota</taxon>
        <taxon>Sar</taxon>
        <taxon>Alveolata</taxon>
        <taxon>Dinophyceae</taxon>
        <taxon>Suessiales</taxon>
        <taxon>Symbiodiniaceae</taxon>
        <taxon>Effrenium</taxon>
    </lineage>
</organism>
<evidence type="ECO:0000313" key="7">
    <source>
        <dbReference type="EMBL" id="CAJ1409442.1"/>
    </source>
</evidence>
<dbReference type="Pfam" id="PF15669">
    <property type="entry name" value="CCDC24"/>
    <property type="match status" value="1"/>
</dbReference>
<dbReference type="InterPro" id="IPR033443">
    <property type="entry name" value="PROP1-like_PPR_dom"/>
</dbReference>
<dbReference type="Proteomes" id="UP001178507">
    <property type="component" value="Unassembled WGS sequence"/>
</dbReference>
<evidence type="ECO:0000256" key="2">
    <source>
        <dbReference type="ARBA" id="ARBA00022737"/>
    </source>
</evidence>
<accession>A0AA36JNF8</accession>
<dbReference type="InterPro" id="IPR002885">
    <property type="entry name" value="PPR_rpt"/>
</dbReference>
<feature type="domain" description="Aspartyl/asparaginy/proline hydroxylase" evidence="5">
    <location>
        <begin position="1117"/>
        <end position="1192"/>
    </location>
</feature>
<dbReference type="Pfam" id="PF17177">
    <property type="entry name" value="PPR_long"/>
    <property type="match status" value="1"/>
</dbReference>
<dbReference type="InterPro" id="IPR011990">
    <property type="entry name" value="TPR-like_helical_dom_sf"/>
</dbReference>
<feature type="compositionally biased region" description="Polar residues" evidence="4">
    <location>
        <begin position="933"/>
        <end position="942"/>
    </location>
</feature>
<protein>
    <recommendedName>
        <fullName evidence="9">Pentatricopeptide repeat-containing protein, chloroplastic</fullName>
    </recommendedName>
</protein>
<dbReference type="AlphaFoldDB" id="A0AA36JNF8"/>
<gene>
    <name evidence="7" type="ORF">EVOR1521_LOCUS30538</name>
</gene>
<dbReference type="InterPro" id="IPR031367">
    <property type="entry name" value="CCDC24"/>
</dbReference>
<evidence type="ECO:0000256" key="3">
    <source>
        <dbReference type="PROSITE-ProRule" id="PRU00708"/>
    </source>
</evidence>
<dbReference type="InterPro" id="IPR051222">
    <property type="entry name" value="PPR/CCM1_RNA-binding"/>
</dbReference>
<keyword evidence="2" id="KW-0677">Repeat</keyword>
<dbReference type="Gene3D" id="1.25.40.10">
    <property type="entry name" value="Tetratricopeptide repeat domain"/>
    <property type="match status" value="4"/>
</dbReference>
<keyword evidence="8" id="KW-1185">Reference proteome</keyword>
<dbReference type="PANTHER" id="PTHR47942:SF63">
    <property type="entry name" value="PENTATRICOPEPTIDE REPEAT-CONTAINING PROTEIN"/>
    <property type="match status" value="1"/>
</dbReference>
<evidence type="ECO:0000259" key="5">
    <source>
        <dbReference type="Pfam" id="PF05118"/>
    </source>
</evidence>
<dbReference type="Gene3D" id="2.60.120.330">
    <property type="entry name" value="B-lactam Antibiotic, Isopenicillin N Synthase, Chain"/>
    <property type="match status" value="1"/>
</dbReference>
<evidence type="ECO:0000313" key="8">
    <source>
        <dbReference type="Proteomes" id="UP001178507"/>
    </source>
</evidence>
<dbReference type="PROSITE" id="PS51375">
    <property type="entry name" value="PPR"/>
    <property type="match status" value="2"/>
</dbReference>
<comment type="similarity">
    <text evidence="1">Belongs to the aspartyl/asparaginyl beta-hydroxylase family.</text>
</comment>
<dbReference type="InterPro" id="IPR027443">
    <property type="entry name" value="IPNS-like_sf"/>
</dbReference>
<dbReference type="SUPFAM" id="SSF51197">
    <property type="entry name" value="Clavaminate synthase-like"/>
    <property type="match status" value="1"/>
</dbReference>
<feature type="repeat" description="PPR" evidence="3">
    <location>
        <begin position="404"/>
        <end position="438"/>
    </location>
</feature>
<reference evidence="7" key="1">
    <citation type="submission" date="2023-08" db="EMBL/GenBank/DDBJ databases">
        <authorList>
            <person name="Chen Y."/>
            <person name="Shah S."/>
            <person name="Dougan E. K."/>
            <person name="Thang M."/>
            <person name="Chan C."/>
        </authorList>
    </citation>
    <scope>NUCLEOTIDE SEQUENCE</scope>
</reference>
<dbReference type="NCBIfam" id="TIGR00756">
    <property type="entry name" value="PPR"/>
    <property type="match status" value="1"/>
</dbReference>